<dbReference type="PANTHER" id="PTHR47481">
    <property type="match status" value="1"/>
</dbReference>
<comment type="caution">
    <text evidence="2">The sequence shown here is derived from an EMBL/GenBank/DDBJ whole genome shotgun (WGS) entry which is preliminary data.</text>
</comment>
<keyword evidence="3" id="KW-1185">Reference proteome</keyword>
<dbReference type="Proteomes" id="UP001420932">
    <property type="component" value="Unassembled WGS sequence"/>
</dbReference>
<evidence type="ECO:0000313" key="2">
    <source>
        <dbReference type="EMBL" id="KAK9150423.1"/>
    </source>
</evidence>
<dbReference type="EMBL" id="JBBNAF010000004">
    <property type="protein sequence ID" value="KAK9150423.1"/>
    <property type="molecule type" value="Genomic_DNA"/>
</dbReference>
<name>A0AAP0KEV7_9MAGN</name>
<feature type="compositionally biased region" description="Low complexity" evidence="1">
    <location>
        <begin position="285"/>
        <end position="300"/>
    </location>
</feature>
<gene>
    <name evidence="2" type="ORF">Syun_008732</name>
</gene>
<dbReference type="Pfam" id="PF14223">
    <property type="entry name" value="Retrotran_gag_2"/>
    <property type="match status" value="1"/>
</dbReference>
<feature type="region of interest" description="Disordered" evidence="1">
    <location>
        <begin position="224"/>
        <end position="327"/>
    </location>
</feature>
<evidence type="ECO:0000313" key="3">
    <source>
        <dbReference type="Proteomes" id="UP001420932"/>
    </source>
</evidence>
<feature type="region of interest" description="Disordered" evidence="1">
    <location>
        <begin position="359"/>
        <end position="395"/>
    </location>
</feature>
<protein>
    <submittedName>
        <fullName evidence="2">Uncharacterized protein</fullName>
    </submittedName>
</protein>
<sequence>MSSSKHFHPALAVSNIRNHIPIILEMENVQYSTWAELFKVHARANRVLHHIIPSDQSKETAAEGDDDMWSTLDATVLSWIYATISNDLLHTILEPDATAMEAWNRLRDIFQDNKHSRAVSLEHDFSTTKMEHFPNASAYCQRLKSLADQLKNVGAPVSDNRLVLQLVSGLTAPYRGVGTMIRQSNPLPPFYQARSMLTLEESGLAKEATMASDSVMIATSNEDNSSFVQSHTGQGKGQQHSGRKQNNPGRKHYGGRGNGGGKHNKGGSSGRFGKGDSQRHQQQASNWGWSPSPHWGWPQWGAPPCPMPTQGWARPPTPNRRPGVLGSRPHQEAYQVSMAPSFNGQSSSYAPTDIASAMHTMSLNPPDSSWYMDTGATSHMTSSNGFSDGDAYPEV</sequence>
<feature type="compositionally biased region" description="Polar residues" evidence="1">
    <location>
        <begin position="224"/>
        <end position="248"/>
    </location>
</feature>
<feature type="compositionally biased region" description="Gly residues" evidence="1">
    <location>
        <begin position="255"/>
        <end position="272"/>
    </location>
</feature>
<reference evidence="2 3" key="1">
    <citation type="submission" date="2024-01" db="EMBL/GenBank/DDBJ databases">
        <title>Genome assemblies of Stephania.</title>
        <authorList>
            <person name="Yang L."/>
        </authorList>
    </citation>
    <scope>NUCLEOTIDE SEQUENCE [LARGE SCALE GENOMIC DNA]</scope>
    <source>
        <strain evidence="2">YNDBR</strain>
        <tissue evidence="2">Leaf</tissue>
    </source>
</reference>
<proteinExistence type="predicted"/>
<dbReference type="PANTHER" id="PTHR47481:SF10">
    <property type="entry name" value="COPIA-LIKE POLYPROTEIN_RETROTRANSPOSON"/>
    <property type="match status" value="1"/>
</dbReference>
<dbReference type="AlphaFoldDB" id="A0AAP0KEV7"/>
<evidence type="ECO:0000256" key="1">
    <source>
        <dbReference type="SAM" id="MobiDB-lite"/>
    </source>
</evidence>
<feature type="compositionally biased region" description="Polar residues" evidence="1">
    <location>
        <begin position="375"/>
        <end position="386"/>
    </location>
</feature>
<organism evidence="2 3">
    <name type="scientific">Stephania yunnanensis</name>
    <dbReference type="NCBI Taxonomy" id="152371"/>
    <lineage>
        <taxon>Eukaryota</taxon>
        <taxon>Viridiplantae</taxon>
        <taxon>Streptophyta</taxon>
        <taxon>Embryophyta</taxon>
        <taxon>Tracheophyta</taxon>
        <taxon>Spermatophyta</taxon>
        <taxon>Magnoliopsida</taxon>
        <taxon>Ranunculales</taxon>
        <taxon>Menispermaceae</taxon>
        <taxon>Menispermoideae</taxon>
        <taxon>Cissampelideae</taxon>
        <taxon>Stephania</taxon>
    </lineage>
</organism>
<accession>A0AAP0KEV7</accession>